<dbReference type="SUPFAM" id="SSF47616">
    <property type="entry name" value="GST C-terminal domain-like"/>
    <property type="match status" value="1"/>
</dbReference>
<keyword evidence="2" id="KW-0808">Transferase</keyword>
<evidence type="ECO:0000259" key="1">
    <source>
        <dbReference type="PROSITE" id="PS50404"/>
    </source>
</evidence>
<dbReference type="GO" id="GO:0006559">
    <property type="term" value="P:L-phenylalanine catabolic process"/>
    <property type="evidence" value="ECO:0007669"/>
    <property type="project" value="TreeGrafter"/>
</dbReference>
<dbReference type="Pfam" id="PF13410">
    <property type="entry name" value="GST_C_2"/>
    <property type="match status" value="1"/>
</dbReference>
<accession>A0A3L9Y8H2</accession>
<gene>
    <name evidence="2" type="ORF">D9R08_02500</name>
</gene>
<organism evidence="2 3">
    <name type="scientific">Rhodophyticola porphyridii</name>
    <dbReference type="NCBI Taxonomy" id="1852017"/>
    <lineage>
        <taxon>Bacteria</taxon>
        <taxon>Pseudomonadati</taxon>
        <taxon>Pseudomonadota</taxon>
        <taxon>Alphaproteobacteria</taxon>
        <taxon>Rhodobacterales</taxon>
        <taxon>Roseobacteraceae</taxon>
        <taxon>Rhodophyticola</taxon>
    </lineage>
</organism>
<evidence type="ECO:0000313" key="3">
    <source>
        <dbReference type="Proteomes" id="UP000281343"/>
    </source>
</evidence>
<dbReference type="AlphaFoldDB" id="A0A3L9Y8H2"/>
<dbReference type="Gene3D" id="3.40.30.10">
    <property type="entry name" value="Glutaredoxin"/>
    <property type="match status" value="1"/>
</dbReference>
<proteinExistence type="predicted"/>
<dbReference type="PROSITE" id="PS50404">
    <property type="entry name" value="GST_NTER"/>
    <property type="match status" value="1"/>
</dbReference>
<dbReference type="CDD" id="cd03194">
    <property type="entry name" value="GST_C_3"/>
    <property type="match status" value="1"/>
</dbReference>
<comment type="caution">
    <text evidence="2">The sequence shown here is derived from an EMBL/GenBank/DDBJ whole genome shotgun (WGS) entry which is preliminary data.</text>
</comment>
<protein>
    <submittedName>
        <fullName evidence="2">Glutathione S-transferase</fullName>
    </submittedName>
</protein>
<dbReference type="RefSeq" id="WP_121896405.1">
    <property type="nucleotide sequence ID" value="NZ_RCNT01000001.1"/>
</dbReference>
<dbReference type="SUPFAM" id="SSF52833">
    <property type="entry name" value="Thioredoxin-like"/>
    <property type="match status" value="1"/>
</dbReference>
<dbReference type="InterPro" id="IPR036282">
    <property type="entry name" value="Glutathione-S-Trfase_C_sf"/>
</dbReference>
<dbReference type="Gene3D" id="1.20.1050.10">
    <property type="match status" value="1"/>
</dbReference>
<dbReference type="OrthoDB" id="9799538at2"/>
<feature type="domain" description="GST N-terminal" evidence="1">
    <location>
        <begin position="1"/>
        <end position="84"/>
    </location>
</feature>
<dbReference type="EMBL" id="RCNT01000001">
    <property type="protein sequence ID" value="RMA43815.1"/>
    <property type="molecule type" value="Genomic_DNA"/>
</dbReference>
<dbReference type="PANTHER" id="PTHR42673">
    <property type="entry name" value="MALEYLACETOACETATE ISOMERASE"/>
    <property type="match status" value="1"/>
</dbReference>
<dbReference type="GO" id="GO:0006749">
    <property type="term" value="P:glutathione metabolic process"/>
    <property type="evidence" value="ECO:0007669"/>
    <property type="project" value="TreeGrafter"/>
</dbReference>
<name>A0A3L9Y8H2_9RHOB</name>
<dbReference type="Pfam" id="PF13409">
    <property type="entry name" value="GST_N_2"/>
    <property type="match status" value="1"/>
</dbReference>
<dbReference type="PANTHER" id="PTHR42673:SF4">
    <property type="entry name" value="MALEYLACETOACETATE ISOMERASE"/>
    <property type="match status" value="1"/>
</dbReference>
<dbReference type="Proteomes" id="UP000281343">
    <property type="component" value="Unassembled WGS sequence"/>
</dbReference>
<dbReference type="InterPro" id="IPR004045">
    <property type="entry name" value="Glutathione_S-Trfase_N"/>
</dbReference>
<dbReference type="GO" id="GO:0016034">
    <property type="term" value="F:maleylacetoacetate isomerase activity"/>
    <property type="evidence" value="ECO:0007669"/>
    <property type="project" value="TreeGrafter"/>
</dbReference>
<reference evidence="2 3" key="1">
    <citation type="submission" date="2018-10" db="EMBL/GenBank/DDBJ databases">
        <authorList>
            <person name="Jung H.S."/>
            <person name="Jeon C.O."/>
        </authorList>
    </citation>
    <scope>NUCLEOTIDE SEQUENCE [LARGE SCALE GENOMIC DNA]</scope>
    <source>
        <strain evidence="2 3">MA-7-27</strain>
    </source>
</reference>
<keyword evidence="3" id="KW-1185">Reference proteome</keyword>
<evidence type="ECO:0000313" key="2">
    <source>
        <dbReference type="EMBL" id="RMA43815.1"/>
    </source>
</evidence>
<dbReference type="GO" id="GO:0004364">
    <property type="term" value="F:glutathione transferase activity"/>
    <property type="evidence" value="ECO:0007669"/>
    <property type="project" value="TreeGrafter"/>
</dbReference>
<dbReference type="InterPro" id="IPR036249">
    <property type="entry name" value="Thioredoxin-like_sf"/>
</dbReference>
<sequence>MTYALLIADRSYSSWSLRGWLPFAAFDIPVEVSVTRLYDERFARDVAAFAPGRTVPVVRTPDGGLLTESIAIAWHLAEAFPDRGLLPAEPVARARAMSLVSEMHAGFAALRGACPMNLRTAWDGFEVSDAVRSDLARLELIWGLALEAHGGPWLCGAYSLADVFFAPVATRIATYGLPVSDMAQAYVARQLGHPAFREWYEAGLSGGPEQPNYDMDLPRRPFPMPH</sequence>